<name>A0A9K3N0X5_HELAN</name>
<dbReference type="PANTHER" id="PTHR31917:SF114">
    <property type="entry name" value="AGENET-LIKE DOMAIN-CONTAINING PROTEIN"/>
    <property type="match status" value="1"/>
</dbReference>
<evidence type="ECO:0000256" key="3">
    <source>
        <dbReference type="SAM" id="Coils"/>
    </source>
</evidence>
<keyword evidence="2" id="KW-0341">Growth regulation</keyword>
<feature type="compositionally biased region" description="Low complexity" evidence="4">
    <location>
        <begin position="213"/>
        <end position="222"/>
    </location>
</feature>
<feature type="domain" description="Agenet" evidence="5">
    <location>
        <begin position="103"/>
        <end position="162"/>
    </location>
</feature>
<dbReference type="InterPro" id="IPR014002">
    <property type="entry name" value="Agenet_dom_plant"/>
</dbReference>
<dbReference type="AlphaFoldDB" id="A0A9K3N0X5"/>
<evidence type="ECO:0000256" key="2">
    <source>
        <dbReference type="ARBA" id="ARBA00022604"/>
    </source>
</evidence>
<evidence type="ECO:0000256" key="4">
    <source>
        <dbReference type="SAM" id="MobiDB-lite"/>
    </source>
</evidence>
<evidence type="ECO:0000313" key="6">
    <source>
        <dbReference type="EMBL" id="KAF5782916.1"/>
    </source>
</evidence>
<dbReference type="Pfam" id="PF05641">
    <property type="entry name" value="Agenet"/>
    <property type="match status" value="1"/>
</dbReference>
<feature type="compositionally biased region" description="Polar residues" evidence="4">
    <location>
        <begin position="264"/>
        <end position="273"/>
    </location>
</feature>
<evidence type="ECO:0000259" key="5">
    <source>
        <dbReference type="SMART" id="SM00743"/>
    </source>
</evidence>
<dbReference type="CDD" id="cd20405">
    <property type="entry name" value="Tudor_Agenet_AtDUF_rpt1_3"/>
    <property type="match status" value="1"/>
</dbReference>
<evidence type="ECO:0000256" key="1">
    <source>
        <dbReference type="ARBA" id="ARBA00022448"/>
    </source>
</evidence>
<dbReference type="InterPro" id="IPR007930">
    <property type="entry name" value="DUF724"/>
</dbReference>
<keyword evidence="1" id="KW-0813">Transport</keyword>
<proteinExistence type="predicted"/>
<keyword evidence="3" id="KW-0175">Coiled coil</keyword>
<protein>
    <submittedName>
        <fullName evidence="6">Agenet-like domain-containing protein</fullName>
    </submittedName>
</protein>
<accession>A0A9K3N0X5</accession>
<reference evidence="6" key="2">
    <citation type="submission" date="2020-06" db="EMBL/GenBank/DDBJ databases">
        <title>Helianthus annuus Genome sequencing and assembly Release 2.</title>
        <authorList>
            <person name="Gouzy J."/>
            <person name="Langlade N."/>
            <person name="Munos S."/>
        </authorList>
    </citation>
    <scope>NUCLEOTIDE SEQUENCE</scope>
    <source>
        <tissue evidence="6">Leaves</tissue>
    </source>
</reference>
<comment type="caution">
    <text evidence="6">The sequence shown here is derived from an EMBL/GenBank/DDBJ whole genome shotgun (WGS) entry which is preliminary data.</text>
</comment>
<organism evidence="6 7">
    <name type="scientific">Helianthus annuus</name>
    <name type="common">Common sunflower</name>
    <dbReference type="NCBI Taxonomy" id="4232"/>
    <lineage>
        <taxon>Eukaryota</taxon>
        <taxon>Viridiplantae</taxon>
        <taxon>Streptophyta</taxon>
        <taxon>Embryophyta</taxon>
        <taxon>Tracheophyta</taxon>
        <taxon>Spermatophyta</taxon>
        <taxon>Magnoliopsida</taxon>
        <taxon>eudicotyledons</taxon>
        <taxon>Gunneridae</taxon>
        <taxon>Pentapetalae</taxon>
        <taxon>asterids</taxon>
        <taxon>campanulids</taxon>
        <taxon>Asterales</taxon>
        <taxon>Asteraceae</taxon>
        <taxon>Asteroideae</taxon>
        <taxon>Heliantheae alliance</taxon>
        <taxon>Heliantheae</taxon>
        <taxon>Helianthus</taxon>
    </lineage>
</organism>
<dbReference type="PANTHER" id="PTHR31917">
    <property type="entry name" value="AGENET DOMAIN-CONTAINING PROTEIN-RELATED"/>
    <property type="match status" value="1"/>
</dbReference>
<evidence type="ECO:0000313" key="7">
    <source>
        <dbReference type="Proteomes" id="UP000215914"/>
    </source>
</evidence>
<dbReference type="CDD" id="cd20406">
    <property type="entry name" value="Tudor_Agenet_AtDUF_rpt2_4"/>
    <property type="match status" value="1"/>
</dbReference>
<dbReference type="InterPro" id="IPR008395">
    <property type="entry name" value="Agenet-like_dom"/>
</dbReference>
<dbReference type="SMART" id="SM00743">
    <property type="entry name" value="Agenet"/>
    <property type="match status" value="2"/>
</dbReference>
<dbReference type="EMBL" id="MNCJ02000326">
    <property type="protein sequence ID" value="KAF5782916.1"/>
    <property type="molecule type" value="Genomic_DNA"/>
</dbReference>
<reference evidence="6" key="1">
    <citation type="journal article" date="2017" name="Nature">
        <title>The sunflower genome provides insights into oil metabolism, flowering and Asterid evolution.</title>
        <authorList>
            <person name="Badouin H."/>
            <person name="Gouzy J."/>
            <person name="Grassa C.J."/>
            <person name="Murat F."/>
            <person name="Staton S.E."/>
            <person name="Cottret L."/>
            <person name="Lelandais-Briere C."/>
            <person name="Owens G.L."/>
            <person name="Carrere S."/>
            <person name="Mayjonade B."/>
            <person name="Legrand L."/>
            <person name="Gill N."/>
            <person name="Kane N.C."/>
            <person name="Bowers J.E."/>
            <person name="Hubner S."/>
            <person name="Bellec A."/>
            <person name="Berard A."/>
            <person name="Berges H."/>
            <person name="Blanchet N."/>
            <person name="Boniface M.C."/>
            <person name="Brunel D."/>
            <person name="Catrice O."/>
            <person name="Chaidir N."/>
            <person name="Claudel C."/>
            <person name="Donnadieu C."/>
            <person name="Faraut T."/>
            <person name="Fievet G."/>
            <person name="Helmstetter N."/>
            <person name="King M."/>
            <person name="Knapp S.J."/>
            <person name="Lai Z."/>
            <person name="Le Paslier M.C."/>
            <person name="Lippi Y."/>
            <person name="Lorenzon L."/>
            <person name="Mandel J.R."/>
            <person name="Marage G."/>
            <person name="Marchand G."/>
            <person name="Marquand E."/>
            <person name="Bret-Mestries E."/>
            <person name="Morien E."/>
            <person name="Nambeesan S."/>
            <person name="Nguyen T."/>
            <person name="Pegot-Espagnet P."/>
            <person name="Pouilly N."/>
            <person name="Raftis F."/>
            <person name="Sallet E."/>
            <person name="Schiex T."/>
            <person name="Thomas J."/>
            <person name="Vandecasteele C."/>
            <person name="Vares D."/>
            <person name="Vear F."/>
            <person name="Vautrin S."/>
            <person name="Crespi M."/>
            <person name="Mangin B."/>
            <person name="Burke J.M."/>
            <person name="Salse J."/>
            <person name="Munos S."/>
            <person name="Vincourt P."/>
            <person name="Rieseberg L.H."/>
            <person name="Langlade N.B."/>
        </authorList>
    </citation>
    <scope>NUCLEOTIDE SEQUENCE</scope>
    <source>
        <tissue evidence="6">Leaves</tissue>
    </source>
</reference>
<gene>
    <name evidence="6" type="ORF">HanXRQr2_Chr11g0501881</name>
</gene>
<feature type="compositionally biased region" description="Basic residues" evidence="4">
    <location>
        <begin position="314"/>
        <end position="325"/>
    </location>
</feature>
<keyword evidence="7" id="KW-1185">Reference proteome</keyword>
<feature type="region of interest" description="Disordered" evidence="4">
    <location>
        <begin position="186"/>
        <end position="333"/>
    </location>
</feature>
<dbReference type="Pfam" id="PF05266">
    <property type="entry name" value="DUF724"/>
    <property type="match status" value="1"/>
</dbReference>
<feature type="domain" description="Agenet" evidence="5">
    <location>
        <begin position="4"/>
        <end position="78"/>
    </location>
</feature>
<sequence>MSTTTVSKGSTVEVSSNDPGFHGAWYVASLIDQLPPSPTNELKYLVKYDTLLTDDTPNKPLTEIVNPSCVRPLPPRNLRRNNVKSAAVVVAESSGGGSGGGGADFELYDVVDAYHREGWWIGVVNKVVNGGGVRKYLVSFENPTEEVEFGRGQLRLHVDWVDGRWVVPPKKIPEHVLAARNAKRALESNNDAHPGLETPANGAQTTDVDDPTVDPLLSSLKKSASKKNTDGSSETVGDVEASVPSRKNKRITSLLEQDSGGKKLQSSAGSKGNTKVKASMTEKHISDANNEDSPVVEHEMITTENCETEDGKSSQKKKRGRRPKLLSKGGPEITVDLDEQPLSQLAGLKRSSCFRPDHGDEPPNQATVTSVGTTEYEKNWPFIKRSPIWATIASLEIYQTPPQQPHFSPLKKIKEDHREGLAIAHMVTFGNLVQTLSDIQLTDPVNVMNNSLEILGDLETHGFNVGALRGRLNKLLSLKSKVSQHGIKLKKAEAELEKCNGEKCAEEKEFKEMEMKMKELQEKMAQSVTRMEVKEKEIMSLKSNLRHVSEQITDCELAFKKLAATPLQAQLSWLTNKVEITFKSHNLFRSCSLTFSLTLLFFEHS</sequence>
<dbReference type="Proteomes" id="UP000215914">
    <property type="component" value="Unassembled WGS sequence"/>
</dbReference>
<feature type="coiled-coil region" evidence="3">
    <location>
        <begin position="482"/>
        <end position="551"/>
    </location>
</feature>
<dbReference type="Gramene" id="mRNA:HanXRQr2_Chr11g0501881">
    <property type="protein sequence ID" value="mRNA:HanXRQr2_Chr11g0501881"/>
    <property type="gene ID" value="HanXRQr2_Chr11g0501881"/>
</dbReference>